<dbReference type="EMBL" id="JAACNO010002256">
    <property type="protein sequence ID" value="KAF4134776.1"/>
    <property type="molecule type" value="Genomic_DNA"/>
</dbReference>
<accession>A0A8S9U1H4</accession>
<evidence type="ECO:0000313" key="2">
    <source>
        <dbReference type="Proteomes" id="UP000704712"/>
    </source>
</evidence>
<gene>
    <name evidence="1" type="ORF">GN958_ATG16032</name>
</gene>
<proteinExistence type="predicted"/>
<sequence length="124" mass="14301">MLNPSTFASACQEMWTMAKQHKQADDAQVYNVGKNVKNTLAIWHRVSKHHASGKTESIRPLLVVRRFAADDKMVIVWRVLAQGEAEPGTWIELYARRTILHYKDRQLDAETARRFNDVLQRDPG</sequence>
<protein>
    <submittedName>
        <fullName evidence="1">Uncharacterized protein</fullName>
    </submittedName>
</protein>
<evidence type="ECO:0000313" key="1">
    <source>
        <dbReference type="EMBL" id="KAF4134776.1"/>
    </source>
</evidence>
<organism evidence="1 2">
    <name type="scientific">Phytophthora infestans</name>
    <name type="common">Potato late blight agent</name>
    <name type="synonym">Botrytis infestans</name>
    <dbReference type="NCBI Taxonomy" id="4787"/>
    <lineage>
        <taxon>Eukaryota</taxon>
        <taxon>Sar</taxon>
        <taxon>Stramenopiles</taxon>
        <taxon>Oomycota</taxon>
        <taxon>Peronosporomycetes</taxon>
        <taxon>Peronosporales</taxon>
        <taxon>Peronosporaceae</taxon>
        <taxon>Phytophthora</taxon>
    </lineage>
</organism>
<dbReference type="AlphaFoldDB" id="A0A8S9U1H4"/>
<comment type="caution">
    <text evidence="1">The sequence shown here is derived from an EMBL/GenBank/DDBJ whole genome shotgun (WGS) entry which is preliminary data.</text>
</comment>
<name>A0A8S9U1H4_PHYIN</name>
<reference evidence="1" key="1">
    <citation type="submission" date="2020-03" db="EMBL/GenBank/DDBJ databases">
        <title>Hybrid Assembly of Korean Phytophthora infestans isolates.</title>
        <authorList>
            <person name="Prokchorchik M."/>
            <person name="Lee Y."/>
            <person name="Seo J."/>
            <person name="Cho J.-H."/>
            <person name="Park Y.-E."/>
            <person name="Jang D.-C."/>
            <person name="Im J.-S."/>
            <person name="Choi J.-G."/>
            <person name="Park H.-J."/>
            <person name="Lee G.-B."/>
            <person name="Lee Y.-G."/>
            <person name="Hong S.-Y."/>
            <person name="Cho K."/>
            <person name="Sohn K.H."/>
        </authorList>
    </citation>
    <scope>NUCLEOTIDE SEQUENCE</scope>
    <source>
        <strain evidence="1">KR_2_A2</strain>
    </source>
</reference>
<dbReference type="Proteomes" id="UP000704712">
    <property type="component" value="Unassembled WGS sequence"/>
</dbReference>